<reference evidence="2" key="2">
    <citation type="submission" date="2021-04" db="EMBL/GenBank/DDBJ databases">
        <authorList>
            <person name="Gilroy R."/>
        </authorList>
    </citation>
    <scope>NUCLEOTIDE SEQUENCE</scope>
    <source>
        <strain evidence="2">CHK195-9823</strain>
    </source>
</reference>
<keyword evidence="2" id="KW-0808">Transferase</keyword>
<dbReference type="AlphaFoldDB" id="A0A9D1TF19"/>
<dbReference type="EMBL" id="DXIQ01000017">
    <property type="protein sequence ID" value="HIV37922.1"/>
    <property type="molecule type" value="Genomic_DNA"/>
</dbReference>
<dbReference type="EC" id="2.4.-.-" evidence="2"/>
<gene>
    <name evidence="2" type="ORF">H9747_02825</name>
</gene>
<dbReference type="Proteomes" id="UP000886814">
    <property type="component" value="Unassembled WGS sequence"/>
</dbReference>
<proteinExistence type="predicted"/>
<evidence type="ECO:0000313" key="3">
    <source>
        <dbReference type="Proteomes" id="UP000886814"/>
    </source>
</evidence>
<dbReference type="Pfam" id="PF00535">
    <property type="entry name" value="Glycos_transf_2"/>
    <property type="match status" value="1"/>
</dbReference>
<evidence type="ECO:0000313" key="2">
    <source>
        <dbReference type="EMBL" id="HIV37922.1"/>
    </source>
</evidence>
<dbReference type="InterPro" id="IPR001173">
    <property type="entry name" value="Glyco_trans_2-like"/>
</dbReference>
<protein>
    <submittedName>
        <fullName evidence="2">Glycosyltransferase</fullName>
        <ecNumber evidence="2">2.4.-.-</ecNumber>
    </submittedName>
</protein>
<evidence type="ECO:0000259" key="1">
    <source>
        <dbReference type="Pfam" id="PF00535"/>
    </source>
</evidence>
<comment type="caution">
    <text evidence="2">The sequence shown here is derived from an EMBL/GenBank/DDBJ whole genome shotgun (WGS) entry which is preliminary data.</text>
</comment>
<name>A0A9D1TF19_9FIRM</name>
<accession>A0A9D1TF19</accession>
<dbReference type="InterPro" id="IPR029044">
    <property type="entry name" value="Nucleotide-diphossugar_trans"/>
</dbReference>
<organism evidence="2 3">
    <name type="scientific">Candidatus Blautia stercorigallinarum</name>
    <dbReference type="NCBI Taxonomy" id="2838501"/>
    <lineage>
        <taxon>Bacteria</taxon>
        <taxon>Bacillati</taxon>
        <taxon>Bacillota</taxon>
        <taxon>Clostridia</taxon>
        <taxon>Lachnospirales</taxon>
        <taxon>Lachnospiraceae</taxon>
        <taxon>Blautia</taxon>
    </lineage>
</organism>
<dbReference type="Gene3D" id="3.90.550.10">
    <property type="entry name" value="Spore Coat Polysaccharide Biosynthesis Protein SpsA, Chain A"/>
    <property type="match status" value="1"/>
</dbReference>
<sequence length="305" mass="34799">MSVTVIVPAYKPGEKFSRLMESLKKQTLLPDKVIIMNTEKKFWKDSMLNGVKGAEVFHITKAEFDHGKTRALAAEMTDSEFLVYFTQDAVPADDHTLEYLLKPFRDPQIGAVYGRQLPDKDCRLIESYTRSFNYPGTSRKKTKADLPALGIKTFFCSNVCAAYRKSIYEEMGGFSFPAIFNEDMVMAGNMIKKGYAVFYAADARVIHSHNYTWRQQFRRNFDLAVSQADHPEIFKGVPSEGEGLRLVKSTAAYLMKKGKFWLIPSLVMSSGFKFLGYRLGKSYKRLPKILIAKCTMNAGYWENRN</sequence>
<dbReference type="SUPFAM" id="SSF53448">
    <property type="entry name" value="Nucleotide-diphospho-sugar transferases"/>
    <property type="match status" value="1"/>
</dbReference>
<feature type="domain" description="Glycosyltransferase 2-like" evidence="1">
    <location>
        <begin position="4"/>
        <end position="171"/>
    </location>
</feature>
<keyword evidence="2" id="KW-0328">Glycosyltransferase</keyword>
<dbReference type="GO" id="GO:0016757">
    <property type="term" value="F:glycosyltransferase activity"/>
    <property type="evidence" value="ECO:0007669"/>
    <property type="project" value="UniProtKB-KW"/>
</dbReference>
<reference evidence="2" key="1">
    <citation type="journal article" date="2021" name="PeerJ">
        <title>Extensive microbial diversity within the chicken gut microbiome revealed by metagenomics and culture.</title>
        <authorList>
            <person name="Gilroy R."/>
            <person name="Ravi A."/>
            <person name="Getino M."/>
            <person name="Pursley I."/>
            <person name="Horton D.L."/>
            <person name="Alikhan N.F."/>
            <person name="Baker D."/>
            <person name="Gharbi K."/>
            <person name="Hall N."/>
            <person name="Watson M."/>
            <person name="Adriaenssens E.M."/>
            <person name="Foster-Nyarko E."/>
            <person name="Jarju S."/>
            <person name="Secka A."/>
            <person name="Antonio M."/>
            <person name="Oren A."/>
            <person name="Chaudhuri R.R."/>
            <person name="La Ragione R."/>
            <person name="Hildebrand F."/>
            <person name="Pallen M.J."/>
        </authorList>
    </citation>
    <scope>NUCLEOTIDE SEQUENCE</scope>
    <source>
        <strain evidence="2">CHK195-9823</strain>
    </source>
</reference>